<accession>A0A9P4NF59</accession>
<dbReference type="GO" id="GO:0001181">
    <property type="term" value="F:RNA polymerase I general transcription initiation factor activity"/>
    <property type="evidence" value="ECO:0007669"/>
    <property type="project" value="InterPro"/>
</dbReference>
<evidence type="ECO:0000313" key="3">
    <source>
        <dbReference type="Proteomes" id="UP000800235"/>
    </source>
</evidence>
<dbReference type="PANTHER" id="PTHR28244:SF1">
    <property type="entry name" value="RNA POLYMERASE I-SPECIFIC TRANSCRIPTION INITIATION FACTOR RRN11"/>
    <property type="match status" value="1"/>
</dbReference>
<dbReference type="Proteomes" id="UP000800235">
    <property type="component" value="Unassembled WGS sequence"/>
</dbReference>
<dbReference type="OrthoDB" id="2159786at2759"/>
<feature type="compositionally biased region" description="Polar residues" evidence="1">
    <location>
        <begin position="132"/>
        <end position="147"/>
    </location>
</feature>
<feature type="non-terminal residue" evidence="2">
    <location>
        <position position="1"/>
    </location>
</feature>
<feature type="region of interest" description="Disordered" evidence="1">
    <location>
        <begin position="222"/>
        <end position="246"/>
    </location>
</feature>
<dbReference type="GO" id="GO:0070860">
    <property type="term" value="C:RNA polymerase I core factor complex"/>
    <property type="evidence" value="ECO:0007669"/>
    <property type="project" value="TreeGrafter"/>
</dbReference>
<dbReference type="GO" id="GO:0042790">
    <property type="term" value="P:nucleolar large rRNA transcription by RNA polymerase I"/>
    <property type="evidence" value="ECO:0007669"/>
    <property type="project" value="TreeGrafter"/>
</dbReference>
<feature type="non-terminal residue" evidence="2">
    <location>
        <position position="301"/>
    </location>
</feature>
<dbReference type="InterPro" id="IPR007224">
    <property type="entry name" value="TIF_Rrn11"/>
</dbReference>
<protein>
    <submittedName>
        <fullName evidence="2">Uncharacterized protein</fullName>
    </submittedName>
</protein>
<dbReference type="AlphaFoldDB" id="A0A9P4NF59"/>
<dbReference type="InterPro" id="IPR053029">
    <property type="entry name" value="RNA_pol_I-specific_init_factor"/>
</dbReference>
<dbReference type="GO" id="GO:0017025">
    <property type="term" value="F:TBP-class protein binding"/>
    <property type="evidence" value="ECO:0007669"/>
    <property type="project" value="TreeGrafter"/>
</dbReference>
<organism evidence="2 3">
    <name type="scientific">Tothia fuscella</name>
    <dbReference type="NCBI Taxonomy" id="1048955"/>
    <lineage>
        <taxon>Eukaryota</taxon>
        <taxon>Fungi</taxon>
        <taxon>Dikarya</taxon>
        <taxon>Ascomycota</taxon>
        <taxon>Pezizomycotina</taxon>
        <taxon>Dothideomycetes</taxon>
        <taxon>Pleosporomycetidae</taxon>
        <taxon>Venturiales</taxon>
        <taxon>Cylindrosympodiaceae</taxon>
        <taxon>Tothia</taxon>
    </lineage>
</organism>
<dbReference type="GO" id="GO:0001164">
    <property type="term" value="F:RNA polymerase I core promoter sequence-specific DNA binding"/>
    <property type="evidence" value="ECO:0007669"/>
    <property type="project" value="InterPro"/>
</dbReference>
<feature type="region of interest" description="Disordered" evidence="1">
    <location>
        <begin position="128"/>
        <end position="149"/>
    </location>
</feature>
<sequence>YKAAGLEPGEEIPPFPFPHRSTSPRRNTKSAVENGLRDLKSRLAHVEQTEQIAAETDSLREQHLGVLTAVLHKMLLEGDWQRAGRAWGLLLRSGHMAMDSRNRKGYKSMDVRTNDRWGIGAEILLRGGMEDPSSTSKGDSTWSNDPNESLRIKNRSQFSESGFSAARQYYERLIVQFPPHHRSKGIRAGTFYTAMFSLWIFEVVEKRKQAIKQLLLETPLPRRKKPDAGANKSKTVRRSLQSKKPQREIDPVLVSPIKLEELSGAREIAERMDEVLRIRPYDTDVELLLMRGYVSKWIAGL</sequence>
<dbReference type="Pfam" id="PF04090">
    <property type="entry name" value="Rrn11"/>
    <property type="match status" value="1"/>
</dbReference>
<dbReference type="PANTHER" id="PTHR28244">
    <property type="entry name" value="RNA POLYMERASE I-SPECIFIC TRANSCRIPTION INITIATION FACTOR RRN11"/>
    <property type="match status" value="1"/>
</dbReference>
<feature type="region of interest" description="Disordered" evidence="1">
    <location>
        <begin position="1"/>
        <end position="31"/>
    </location>
</feature>
<proteinExistence type="predicted"/>
<comment type="caution">
    <text evidence="2">The sequence shown here is derived from an EMBL/GenBank/DDBJ whole genome shotgun (WGS) entry which is preliminary data.</text>
</comment>
<reference evidence="2" key="1">
    <citation type="journal article" date="2020" name="Stud. Mycol.">
        <title>101 Dothideomycetes genomes: a test case for predicting lifestyles and emergence of pathogens.</title>
        <authorList>
            <person name="Haridas S."/>
            <person name="Albert R."/>
            <person name="Binder M."/>
            <person name="Bloem J."/>
            <person name="Labutti K."/>
            <person name="Salamov A."/>
            <person name="Andreopoulos B."/>
            <person name="Baker S."/>
            <person name="Barry K."/>
            <person name="Bills G."/>
            <person name="Bluhm B."/>
            <person name="Cannon C."/>
            <person name="Castanera R."/>
            <person name="Culley D."/>
            <person name="Daum C."/>
            <person name="Ezra D."/>
            <person name="Gonzalez J."/>
            <person name="Henrissat B."/>
            <person name="Kuo A."/>
            <person name="Liang C."/>
            <person name="Lipzen A."/>
            <person name="Lutzoni F."/>
            <person name="Magnuson J."/>
            <person name="Mondo S."/>
            <person name="Nolan M."/>
            <person name="Ohm R."/>
            <person name="Pangilinan J."/>
            <person name="Park H.-J."/>
            <person name="Ramirez L."/>
            <person name="Alfaro M."/>
            <person name="Sun H."/>
            <person name="Tritt A."/>
            <person name="Yoshinaga Y."/>
            <person name="Zwiers L.-H."/>
            <person name="Turgeon B."/>
            <person name="Goodwin S."/>
            <person name="Spatafora J."/>
            <person name="Crous P."/>
            <person name="Grigoriev I."/>
        </authorList>
    </citation>
    <scope>NUCLEOTIDE SEQUENCE</scope>
    <source>
        <strain evidence="2">CBS 130266</strain>
    </source>
</reference>
<name>A0A9P4NF59_9PEZI</name>
<keyword evidence="3" id="KW-1185">Reference proteome</keyword>
<gene>
    <name evidence="2" type="ORF">EJ08DRAFT_575507</name>
</gene>
<evidence type="ECO:0000313" key="2">
    <source>
        <dbReference type="EMBL" id="KAF2418032.1"/>
    </source>
</evidence>
<evidence type="ECO:0000256" key="1">
    <source>
        <dbReference type="SAM" id="MobiDB-lite"/>
    </source>
</evidence>
<dbReference type="EMBL" id="MU007132">
    <property type="protein sequence ID" value="KAF2418032.1"/>
    <property type="molecule type" value="Genomic_DNA"/>
</dbReference>